<keyword evidence="3" id="KW-1185">Reference proteome</keyword>
<feature type="compositionally biased region" description="Low complexity" evidence="1">
    <location>
        <begin position="47"/>
        <end position="59"/>
    </location>
</feature>
<accession>A0A8J5LVC5</accession>
<feature type="compositionally biased region" description="Basic and acidic residues" evidence="1">
    <location>
        <begin position="1"/>
        <end position="15"/>
    </location>
</feature>
<organism evidence="2 3">
    <name type="scientific">Phytophthora aleatoria</name>
    <dbReference type="NCBI Taxonomy" id="2496075"/>
    <lineage>
        <taxon>Eukaryota</taxon>
        <taxon>Sar</taxon>
        <taxon>Stramenopiles</taxon>
        <taxon>Oomycota</taxon>
        <taxon>Peronosporomycetes</taxon>
        <taxon>Peronosporales</taxon>
        <taxon>Peronosporaceae</taxon>
        <taxon>Phytophthora</taxon>
    </lineage>
</organism>
<evidence type="ECO:0000256" key="1">
    <source>
        <dbReference type="SAM" id="MobiDB-lite"/>
    </source>
</evidence>
<protein>
    <submittedName>
        <fullName evidence="2">Uncharacterized protein</fullName>
    </submittedName>
</protein>
<feature type="compositionally biased region" description="Low complexity" evidence="1">
    <location>
        <begin position="19"/>
        <end position="34"/>
    </location>
</feature>
<dbReference type="AlphaFoldDB" id="A0A8J5LVC5"/>
<proteinExistence type="predicted"/>
<dbReference type="EMBL" id="JAENGY010002566">
    <property type="protein sequence ID" value="KAG6943815.1"/>
    <property type="molecule type" value="Genomic_DNA"/>
</dbReference>
<feature type="region of interest" description="Disordered" evidence="1">
    <location>
        <begin position="1"/>
        <end position="74"/>
    </location>
</feature>
<sequence length="74" mass="7773">MIKDRDGSTEAHTDHNGSAAADPATRPAPTTSETPPEPASPPRDARPASSSDPSGSPRATPERGRRFARPARRS</sequence>
<gene>
    <name evidence="2" type="ORF">JG688_00017416</name>
</gene>
<evidence type="ECO:0000313" key="3">
    <source>
        <dbReference type="Proteomes" id="UP000709295"/>
    </source>
</evidence>
<reference evidence="2" key="1">
    <citation type="submission" date="2021-01" db="EMBL/GenBank/DDBJ databases">
        <title>Phytophthora aleatoria, a newly-described species from Pinus radiata is distinct from Phytophthora cactorum isolates based on comparative genomics.</title>
        <authorList>
            <person name="Mcdougal R."/>
            <person name="Panda P."/>
            <person name="Williams N."/>
            <person name="Studholme D.J."/>
        </authorList>
    </citation>
    <scope>NUCLEOTIDE SEQUENCE</scope>
    <source>
        <strain evidence="2">NZFS 4037</strain>
    </source>
</reference>
<name>A0A8J5LVC5_9STRA</name>
<comment type="caution">
    <text evidence="2">The sequence shown here is derived from an EMBL/GenBank/DDBJ whole genome shotgun (WGS) entry which is preliminary data.</text>
</comment>
<dbReference type="Proteomes" id="UP000709295">
    <property type="component" value="Unassembled WGS sequence"/>
</dbReference>
<evidence type="ECO:0000313" key="2">
    <source>
        <dbReference type="EMBL" id="KAG6943815.1"/>
    </source>
</evidence>